<dbReference type="Proteomes" id="UP001159364">
    <property type="component" value="Linkage Group LG07"/>
</dbReference>
<proteinExistence type="predicted"/>
<dbReference type="EMBL" id="JAIWQS010000007">
    <property type="protein sequence ID" value="KAJ8758567.1"/>
    <property type="molecule type" value="Genomic_DNA"/>
</dbReference>
<gene>
    <name evidence="1" type="ORF">K2173_000288</name>
</gene>
<evidence type="ECO:0000313" key="2">
    <source>
        <dbReference type="Proteomes" id="UP001159364"/>
    </source>
</evidence>
<dbReference type="AlphaFoldDB" id="A0AAV8SW20"/>
<name>A0AAV8SW20_9ROSI</name>
<reference evidence="1 2" key="1">
    <citation type="submission" date="2021-09" db="EMBL/GenBank/DDBJ databases">
        <title>Genomic insights and catalytic innovation underlie evolution of tropane alkaloids biosynthesis.</title>
        <authorList>
            <person name="Wang Y.-J."/>
            <person name="Tian T."/>
            <person name="Huang J.-P."/>
            <person name="Huang S.-X."/>
        </authorList>
    </citation>
    <scope>NUCLEOTIDE SEQUENCE [LARGE SCALE GENOMIC DNA]</scope>
    <source>
        <strain evidence="1">KIB-2018</strain>
        <tissue evidence="1">Leaf</tissue>
    </source>
</reference>
<keyword evidence="2" id="KW-1185">Reference proteome</keyword>
<accession>A0AAV8SW20</accession>
<sequence>MCFMDIDYKICVNDSQVGPIVPSRGLRQGDPLSPYLFLFEASAIKTIMGTYEVASGQSINLTKSGILFSPSIPAHVTHAISGLLDVTLPLTGTSYLGLPSLIDRTKKHIFTFLKDRVWKRMNHWNSRFLSRAGREILIKFVAQAIPAYCMNVFLLPASCVTKCSHV</sequence>
<dbReference type="PANTHER" id="PTHR33116:SF86">
    <property type="entry name" value="REVERSE TRANSCRIPTASE DOMAIN-CONTAINING PROTEIN"/>
    <property type="match status" value="1"/>
</dbReference>
<comment type="caution">
    <text evidence="1">The sequence shown here is derived from an EMBL/GenBank/DDBJ whole genome shotgun (WGS) entry which is preliminary data.</text>
</comment>
<evidence type="ECO:0000313" key="1">
    <source>
        <dbReference type="EMBL" id="KAJ8758567.1"/>
    </source>
</evidence>
<dbReference type="PANTHER" id="PTHR33116">
    <property type="entry name" value="REVERSE TRANSCRIPTASE ZINC-BINDING DOMAIN-CONTAINING PROTEIN-RELATED-RELATED"/>
    <property type="match status" value="1"/>
</dbReference>
<organism evidence="1 2">
    <name type="scientific">Erythroxylum novogranatense</name>
    <dbReference type="NCBI Taxonomy" id="1862640"/>
    <lineage>
        <taxon>Eukaryota</taxon>
        <taxon>Viridiplantae</taxon>
        <taxon>Streptophyta</taxon>
        <taxon>Embryophyta</taxon>
        <taxon>Tracheophyta</taxon>
        <taxon>Spermatophyta</taxon>
        <taxon>Magnoliopsida</taxon>
        <taxon>eudicotyledons</taxon>
        <taxon>Gunneridae</taxon>
        <taxon>Pentapetalae</taxon>
        <taxon>rosids</taxon>
        <taxon>fabids</taxon>
        <taxon>Malpighiales</taxon>
        <taxon>Erythroxylaceae</taxon>
        <taxon>Erythroxylum</taxon>
    </lineage>
</organism>
<evidence type="ECO:0008006" key="3">
    <source>
        <dbReference type="Google" id="ProtNLM"/>
    </source>
</evidence>
<protein>
    <recommendedName>
        <fullName evidence="3">Reverse transcriptase domain-containing protein</fullName>
    </recommendedName>
</protein>